<feature type="compositionally biased region" description="Basic and acidic residues" evidence="1">
    <location>
        <begin position="83"/>
        <end position="104"/>
    </location>
</feature>
<evidence type="ECO:0000313" key="2">
    <source>
        <dbReference type="EMBL" id="CBK25483.2"/>
    </source>
</evidence>
<dbReference type="InParanoid" id="D8MBP4"/>
<sequence length="137" mass="15988">MAVQESVPVPVSTPEQKPEKEIVNDVDTSLAILEARCKRFGIPFDPEKHRPKAQTVQAPQRQQNNYSQKLLERRKRFGATTTEEEKKNQRKQDNNKKKKERENTKQPASNRRMFSGMSEEEKSKMEARMKRFGLSVQ</sequence>
<organism evidence="2">
    <name type="scientific">Blastocystis hominis</name>
    <dbReference type="NCBI Taxonomy" id="12968"/>
    <lineage>
        <taxon>Eukaryota</taxon>
        <taxon>Sar</taxon>
        <taxon>Stramenopiles</taxon>
        <taxon>Bigyra</taxon>
        <taxon>Opalozoa</taxon>
        <taxon>Opalinata</taxon>
        <taxon>Blastocystidae</taxon>
        <taxon>Blastocystis</taxon>
    </lineage>
</organism>
<dbReference type="RefSeq" id="XP_012899531.1">
    <property type="nucleotide sequence ID" value="XM_013044077.1"/>
</dbReference>
<name>D8MBP4_BLAHO</name>
<evidence type="ECO:0000313" key="3">
    <source>
        <dbReference type="Proteomes" id="UP000008312"/>
    </source>
</evidence>
<dbReference type="AlphaFoldDB" id="D8MBP4"/>
<protein>
    <submittedName>
        <fullName evidence="2">Uncharacterized protein</fullName>
    </submittedName>
</protein>
<feature type="compositionally biased region" description="Polar residues" evidence="1">
    <location>
        <begin position="54"/>
        <end position="68"/>
    </location>
</feature>
<dbReference type="GeneID" id="24922062"/>
<gene>
    <name evidence="2" type="ORF">GSBLH_T00005080001</name>
</gene>
<proteinExistence type="predicted"/>
<dbReference type="Proteomes" id="UP000008312">
    <property type="component" value="Unassembled WGS sequence"/>
</dbReference>
<keyword evidence="3" id="KW-1185">Reference proteome</keyword>
<accession>D8MBP4</accession>
<feature type="compositionally biased region" description="Basic and acidic residues" evidence="1">
    <location>
        <begin position="119"/>
        <end position="129"/>
    </location>
</feature>
<evidence type="ECO:0000256" key="1">
    <source>
        <dbReference type="SAM" id="MobiDB-lite"/>
    </source>
</evidence>
<feature type="region of interest" description="Disordered" evidence="1">
    <location>
        <begin position="1"/>
        <end position="21"/>
    </location>
</feature>
<dbReference type="OrthoDB" id="197676at2759"/>
<dbReference type="EMBL" id="FN668691">
    <property type="protein sequence ID" value="CBK25483.2"/>
    <property type="molecule type" value="Genomic_DNA"/>
</dbReference>
<feature type="region of interest" description="Disordered" evidence="1">
    <location>
        <begin position="42"/>
        <end position="137"/>
    </location>
</feature>
<reference evidence="2" key="1">
    <citation type="submission" date="2010-02" db="EMBL/GenBank/DDBJ databases">
        <title>Sequencing and annotation of the Blastocystis hominis genome.</title>
        <authorList>
            <person name="Wincker P."/>
        </authorList>
    </citation>
    <scope>NUCLEOTIDE SEQUENCE</scope>
    <source>
        <strain evidence="2">Singapore isolate B</strain>
    </source>
</reference>